<dbReference type="EMBL" id="AACB03000002">
    <property type="protein sequence ID" value="KAE8303652.1"/>
    <property type="molecule type" value="Genomic_DNA"/>
</dbReference>
<dbReference type="OMA" id="CKLFIEM"/>
<dbReference type="RefSeq" id="XP_001709550.1">
    <property type="nucleotide sequence ID" value="XM_001709498.1"/>
</dbReference>
<accession>A8B4B9</accession>
<name>A8B4B9_GIAIC</name>
<dbReference type="SUPFAM" id="SSF46689">
    <property type="entry name" value="Homeodomain-like"/>
    <property type="match status" value="1"/>
</dbReference>
<dbReference type="GeneID" id="5702474"/>
<sequence length="173" mass="19806">MNLLLKVNYFSDHVIKTLKSNFHVNFKRAKLTETTMRPRNPDIAQITCRAVIKLELCPHKAARIFGLHPRTLYHWMSQYRGGTLMESRSKTPRPLQEDVCKLFIEMKAQSSSVHLKELKDALAERLGINVCLSTVHNWLAKWESSNAMADGSNRASHSQHNTHNPHSSHNAHC</sequence>
<dbReference type="KEGG" id="gla:GL50803_0029140"/>
<dbReference type="Proteomes" id="UP000001548">
    <property type="component" value="Unassembled WGS sequence"/>
</dbReference>
<comment type="caution">
    <text evidence="1">The sequence shown here is derived from an EMBL/GenBank/DDBJ whole genome shotgun (WGS) entry which is preliminary data.</text>
</comment>
<dbReference type="InterPro" id="IPR009057">
    <property type="entry name" value="Homeodomain-like_sf"/>
</dbReference>
<evidence type="ECO:0000313" key="2">
    <source>
        <dbReference type="Proteomes" id="UP000001548"/>
    </source>
</evidence>
<proteinExistence type="predicted"/>
<protein>
    <submittedName>
        <fullName evidence="1">Uncharacterized protein</fullName>
    </submittedName>
</protein>
<dbReference type="HOGENOM" id="CLU_1550444_0_0_1"/>
<keyword evidence="2" id="KW-1185">Reference proteome</keyword>
<evidence type="ECO:0000313" key="1">
    <source>
        <dbReference type="EMBL" id="KAE8303652.1"/>
    </source>
</evidence>
<reference evidence="1 2" key="1">
    <citation type="journal article" date="2007" name="Science">
        <title>Genomic minimalism in the early diverging intestinal parasite Giardia lamblia.</title>
        <authorList>
            <person name="Morrison H.G."/>
            <person name="McArthur A.G."/>
            <person name="Gillin F.D."/>
            <person name="Aley S.B."/>
            <person name="Adam R.D."/>
            <person name="Olsen G.J."/>
            <person name="Best A.A."/>
            <person name="Cande W.Z."/>
            <person name="Chen F."/>
            <person name="Cipriano M.J."/>
            <person name="Davids B.J."/>
            <person name="Dawson S.C."/>
            <person name="Elmendorf H.G."/>
            <person name="Hehl A.B."/>
            <person name="Holder M.E."/>
            <person name="Huse S.M."/>
            <person name="Kim U.U."/>
            <person name="Lasek-Nesselquist E."/>
            <person name="Manning G."/>
            <person name="Nigam A."/>
            <person name="Nixon J.E."/>
            <person name="Palm D."/>
            <person name="Passamaneck N.E."/>
            <person name="Prabhu A."/>
            <person name="Reich C.I."/>
            <person name="Reiner D.S."/>
            <person name="Samuelson J."/>
            <person name="Svard S.G."/>
            <person name="Sogin M.L."/>
        </authorList>
    </citation>
    <scope>NUCLEOTIDE SEQUENCE [LARGE SCALE GENOMIC DNA]</scope>
    <source>
        <strain evidence="1 2">WB C6</strain>
    </source>
</reference>
<organism evidence="1 2">
    <name type="scientific">Giardia intestinalis (strain ATCC 50803 / WB clone C6)</name>
    <name type="common">Giardia lamblia</name>
    <dbReference type="NCBI Taxonomy" id="184922"/>
    <lineage>
        <taxon>Eukaryota</taxon>
        <taxon>Metamonada</taxon>
        <taxon>Diplomonadida</taxon>
        <taxon>Hexamitidae</taxon>
        <taxon>Giardiinae</taxon>
        <taxon>Giardia</taxon>
    </lineage>
</organism>
<gene>
    <name evidence="1" type="ORF">GL50803_0029140</name>
</gene>
<dbReference type="AlphaFoldDB" id="A8B4B9"/>
<dbReference type="VEuPathDB" id="GiardiaDB:GL50803_29140"/>